<dbReference type="PANTHER" id="PTHR13360">
    <property type="entry name" value="ACTIVATING SIGNAL COINTEGRATOR 1 COMPLEX SUBUNIT 1"/>
    <property type="match status" value="1"/>
</dbReference>
<evidence type="ECO:0000259" key="3">
    <source>
        <dbReference type="Pfam" id="PF10469"/>
    </source>
</evidence>
<proteinExistence type="predicted"/>
<dbReference type="InterPro" id="IPR009210">
    <property type="entry name" value="ASCC1"/>
</dbReference>
<evidence type="ECO:0000259" key="2">
    <source>
        <dbReference type="Pfam" id="PF00013"/>
    </source>
</evidence>
<dbReference type="SUPFAM" id="SSF54791">
    <property type="entry name" value="Eukaryotic type KH-domain (KH-domain type I)"/>
    <property type="match status" value="1"/>
</dbReference>
<feature type="domain" description="K Homology" evidence="2">
    <location>
        <begin position="71"/>
        <end position="130"/>
    </location>
</feature>
<keyword evidence="5" id="KW-1185">Reference proteome</keyword>
<dbReference type="InterPro" id="IPR009097">
    <property type="entry name" value="Cyclic_Pdiesterase"/>
</dbReference>
<evidence type="ECO:0000313" key="4">
    <source>
        <dbReference type="EMBL" id="KAF5403163.1"/>
    </source>
</evidence>
<dbReference type="InterPro" id="IPR036612">
    <property type="entry name" value="KH_dom_type_1_sf"/>
</dbReference>
<dbReference type="Gene3D" id="3.30.1370.10">
    <property type="entry name" value="K Homology domain, type 1"/>
    <property type="match status" value="1"/>
</dbReference>
<comment type="caution">
    <text evidence="4">The sequence shown here is derived from an EMBL/GenBank/DDBJ whole genome shotgun (WGS) entry which is preliminary data.</text>
</comment>
<feature type="domain" description="A-kinase anchor protein 7-like phosphoesterase" evidence="3">
    <location>
        <begin position="143"/>
        <end position="358"/>
    </location>
</feature>
<dbReference type="InterPro" id="IPR019510">
    <property type="entry name" value="AKAP7-like_phosphoesterase"/>
</dbReference>
<accession>A0A8J4WI23</accession>
<dbReference type="Proteomes" id="UP000748531">
    <property type="component" value="Unassembled WGS sequence"/>
</dbReference>
<reference evidence="4" key="1">
    <citation type="submission" date="2019-05" db="EMBL/GenBank/DDBJ databases">
        <title>Annotation for the trematode Paragonimus heterotremus.</title>
        <authorList>
            <person name="Choi Y.-J."/>
        </authorList>
    </citation>
    <scope>NUCLEOTIDE SEQUENCE</scope>
    <source>
        <strain evidence="4">LC</strain>
    </source>
</reference>
<dbReference type="OrthoDB" id="277832at2759"/>
<dbReference type="PIRSF" id="PIRSF027019">
    <property type="entry name" value="Euk_LigT"/>
    <property type="match status" value="1"/>
</dbReference>
<name>A0A8J4WI23_9TREM</name>
<dbReference type="GO" id="GO:0006307">
    <property type="term" value="P:DNA alkylation repair"/>
    <property type="evidence" value="ECO:0007669"/>
    <property type="project" value="InterPro"/>
</dbReference>
<evidence type="ECO:0000313" key="5">
    <source>
        <dbReference type="Proteomes" id="UP000748531"/>
    </source>
</evidence>
<dbReference type="GO" id="GO:0003723">
    <property type="term" value="F:RNA binding"/>
    <property type="evidence" value="ECO:0007669"/>
    <property type="project" value="UniProtKB-UniRule"/>
</dbReference>
<keyword evidence="1" id="KW-0694">RNA-binding</keyword>
<dbReference type="Gene3D" id="3.90.1140.10">
    <property type="entry name" value="Cyclic phosphodiesterase"/>
    <property type="match status" value="1"/>
</dbReference>
<sequence>MESTLHPQLLHLGTRHYRINPSRHSLSAALSVPVGELEEFADAVDVQCPKDSLADTLDVTIEAEDNGFIGRLHVPAMFHRFIVGPRSTSLDQIQRDFSCKVILPHVDSGSEVIIVKASVRSDVHNACRRIRWIQTDARSKTKPTHFISLPANYPELQKNFNLFRKTVLDSAQADKGPDFAGVNSDTFPRPAALHFTLVPLLLANESEVLQACDLLKQFFEAPEHQDEISGCPLRLTIQGLEYMNDDPNKTSVLYAKVAPSPDRERLQNLTNALDRLFEEHNLTGSKIQRPDGNVLLHMTVMNARLASRSASNGDSQFSVVGVMRECGNFVFAKDLLFDQIHLSVMGSQDGDGFYTHRSRVILKQSPSAPEFHVTIT</sequence>
<dbReference type="GO" id="GO:0006355">
    <property type="term" value="P:regulation of DNA-templated transcription"/>
    <property type="evidence" value="ECO:0007669"/>
    <property type="project" value="TreeGrafter"/>
</dbReference>
<evidence type="ECO:0000256" key="1">
    <source>
        <dbReference type="PROSITE-ProRule" id="PRU00117"/>
    </source>
</evidence>
<dbReference type="GO" id="GO:0005634">
    <property type="term" value="C:nucleus"/>
    <property type="evidence" value="ECO:0007669"/>
    <property type="project" value="TreeGrafter"/>
</dbReference>
<gene>
    <name evidence="4" type="ORF">PHET_03330</name>
</gene>
<dbReference type="EMBL" id="LUCH01001387">
    <property type="protein sequence ID" value="KAF5403163.1"/>
    <property type="molecule type" value="Genomic_DNA"/>
</dbReference>
<dbReference type="PANTHER" id="PTHR13360:SF1">
    <property type="entry name" value="ACTIVATING SIGNAL COINTEGRATOR 1 COMPLEX SUBUNIT 1"/>
    <property type="match status" value="1"/>
</dbReference>
<protein>
    <submittedName>
        <fullName evidence="4">Activating signal cointegrator 1 complex subunit 1</fullName>
    </submittedName>
</protein>
<organism evidence="4 5">
    <name type="scientific">Paragonimus heterotremus</name>
    <dbReference type="NCBI Taxonomy" id="100268"/>
    <lineage>
        <taxon>Eukaryota</taxon>
        <taxon>Metazoa</taxon>
        <taxon>Spiralia</taxon>
        <taxon>Lophotrochozoa</taxon>
        <taxon>Platyhelminthes</taxon>
        <taxon>Trematoda</taxon>
        <taxon>Digenea</taxon>
        <taxon>Plagiorchiida</taxon>
        <taxon>Troglotremata</taxon>
        <taxon>Troglotrematidae</taxon>
        <taxon>Paragonimus</taxon>
    </lineage>
</organism>
<dbReference type="AlphaFoldDB" id="A0A8J4WI23"/>
<dbReference type="InterPro" id="IPR004088">
    <property type="entry name" value="KH_dom_type_1"/>
</dbReference>
<dbReference type="Pfam" id="PF00013">
    <property type="entry name" value="KH_1"/>
    <property type="match status" value="1"/>
</dbReference>
<dbReference type="PROSITE" id="PS50084">
    <property type="entry name" value="KH_TYPE_1"/>
    <property type="match status" value="1"/>
</dbReference>
<dbReference type="Pfam" id="PF10469">
    <property type="entry name" value="AKAP7_NLS"/>
    <property type="match status" value="1"/>
</dbReference>
<dbReference type="SUPFAM" id="SSF55144">
    <property type="entry name" value="LigT-like"/>
    <property type="match status" value="1"/>
</dbReference>